<proteinExistence type="predicted"/>
<dbReference type="RefSeq" id="WP_242165075.1">
    <property type="nucleotide sequence ID" value="NZ_JAJMLW010000002.1"/>
</dbReference>
<reference evidence="2" key="1">
    <citation type="submission" date="2021-11" db="EMBL/GenBank/DDBJ databases">
        <title>A Novel Adlercreutzia Species, isolated from a Allomyrina dichotoma larva feces.</title>
        <authorList>
            <person name="Suh M.K."/>
        </authorList>
    </citation>
    <scope>NUCLEOTIDE SEQUENCE</scope>
    <source>
        <strain evidence="2">JBNU-10</strain>
    </source>
</reference>
<dbReference type="InterPro" id="IPR029442">
    <property type="entry name" value="GyrI-like"/>
</dbReference>
<dbReference type="SUPFAM" id="SSF55136">
    <property type="entry name" value="Probable bacterial effector-binding domain"/>
    <property type="match status" value="1"/>
</dbReference>
<accession>A0ABS9WH08</accession>
<feature type="domain" description="GyrI-like small molecule binding" evidence="1">
    <location>
        <begin position="21"/>
        <end position="207"/>
    </location>
</feature>
<evidence type="ECO:0000313" key="2">
    <source>
        <dbReference type="EMBL" id="MCI2242149.1"/>
    </source>
</evidence>
<dbReference type="Gene3D" id="3.20.80.10">
    <property type="entry name" value="Regulatory factor, effector binding domain"/>
    <property type="match status" value="1"/>
</dbReference>
<dbReference type="PIRSF" id="PIRSF031644">
    <property type="entry name" value="UCP031644"/>
    <property type="match status" value="1"/>
</dbReference>
<protein>
    <submittedName>
        <fullName evidence="2">GyrI-like domain-containing protein</fullName>
    </submittedName>
</protein>
<dbReference type="InterPro" id="IPR008319">
    <property type="entry name" value="GyrI-like_CCH_Lin2189-like"/>
</dbReference>
<sequence length="210" mass="23525">MPYDYKRELKELYQPPRTPGVVTVPPATYVAVDGRGDPNEPDGAYQRALGLLYGLSFTLKMAPKAGVDLPGYFAYVVPPLEGLWTLDGAGAFDPARKDDFAWTSCIRLPGFVTPEIFEWARGEAERKKGGDFSAVRMMTLDEGLCVQRLHVGPYDDEPPAIDELHRFAEEEGLTIDLTPQRRHHEIYLSDPRRTAPEKLKTVIRLPARPA</sequence>
<keyword evidence="3" id="KW-1185">Reference proteome</keyword>
<dbReference type="EMBL" id="JAJMLW010000002">
    <property type="protein sequence ID" value="MCI2242149.1"/>
    <property type="molecule type" value="Genomic_DNA"/>
</dbReference>
<dbReference type="Pfam" id="PF06445">
    <property type="entry name" value="GyrI-like"/>
    <property type="match status" value="1"/>
</dbReference>
<evidence type="ECO:0000313" key="3">
    <source>
        <dbReference type="Proteomes" id="UP001430755"/>
    </source>
</evidence>
<organism evidence="2 3">
    <name type="scientific">Adlercreutzia faecimuris</name>
    <dbReference type="NCBI Taxonomy" id="2897341"/>
    <lineage>
        <taxon>Bacteria</taxon>
        <taxon>Bacillati</taxon>
        <taxon>Actinomycetota</taxon>
        <taxon>Coriobacteriia</taxon>
        <taxon>Eggerthellales</taxon>
        <taxon>Eggerthellaceae</taxon>
        <taxon>Adlercreutzia</taxon>
    </lineage>
</organism>
<dbReference type="InterPro" id="IPR011256">
    <property type="entry name" value="Reg_factor_effector_dom_sf"/>
</dbReference>
<evidence type="ECO:0000259" key="1">
    <source>
        <dbReference type="Pfam" id="PF06445"/>
    </source>
</evidence>
<name>A0ABS9WH08_9ACTN</name>
<comment type="caution">
    <text evidence="2">The sequence shown here is derived from an EMBL/GenBank/DDBJ whole genome shotgun (WGS) entry which is preliminary data.</text>
</comment>
<gene>
    <name evidence="2" type="ORF">LPT13_07270</name>
</gene>
<dbReference type="Proteomes" id="UP001430755">
    <property type="component" value="Unassembled WGS sequence"/>
</dbReference>